<sequence>MTHKSYIAVINYLDDNKIYIDRDEFELQLEGHPDFPSLLAFSDALHFFNIENYSYRIDNDEKDILPEDFLALVKGELAVVNNKDNKITVNGSQTDDFFSEWENIILIVEKSEDQSYKKSKFEYTYVNWGIVALVFLFLFAYDHSNLGLKLIFAATGLIGFIFAREAYKKTHGKGTFIPVGVCKSNYLNTDCDLVFNSKKWKIFNKIDLSEISLLFFTSQIVCFVLLGLIKNVEFFFETYQYGLFAFIPVAVLSLYYQIFVVKKYCPVCMVIIALVGIQLVAANLISFTSKKPDISAVLFLIGSLGSLIVLMNFRIKNQNAQKDENTLKRNLKFRRNYQFFKNNLSLQKRLVNTDFSSAFVFGNENADQNLTFVTNPFCKHCKEFYPVFLKLVKKYSDELRITIFFDIDLSRDDLDNRTVHVNLTNIYINSENKIEFLEALSGWYEVQGYSEDKSGWYQKYSKYFGNPESALALLKGHEEWVSSNGVHFTPNIFINDTEYPVQYERADLEFFIPELLSEN</sequence>
<protein>
    <recommendedName>
        <fullName evidence="15">Thioredoxin domain-containing protein</fullName>
    </recommendedName>
</protein>
<keyword evidence="5 10" id="KW-1133">Transmembrane helix</keyword>
<feature type="transmembrane region" description="Helical" evidence="10">
    <location>
        <begin position="241"/>
        <end position="260"/>
    </location>
</feature>
<evidence type="ECO:0000256" key="7">
    <source>
        <dbReference type="ARBA" id="ARBA00023136"/>
    </source>
</evidence>
<feature type="transmembrane region" description="Helical" evidence="10">
    <location>
        <begin position="294"/>
        <end position="313"/>
    </location>
</feature>
<dbReference type="InterPro" id="IPR012336">
    <property type="entry name" value="Thioredoxin-like_fold"/>
</dbReference>
<dbReference type="Pfam" id="PF13462">
    <property type="entry name" value="Thioredoxin_4"/>
    <property type="match status" value="1"/>
</dbReference>
<keyword evidence="9" id="KW-0676">Redox-active center</keyword>
<evidence type="ECO:0000256" key="4">
    <source>
        <dbReference type="ARBA" id="ARBA00022719"/>
    </source>
</evidence>
<dbReference type="CDD" id="cd12921">
    <property type="entry name" value="VKOR_4"/>
    <property type="match status" value="1"/>
</dbReference>
<keyword evidence="3 10" id="KW-0812">Transmembrane</keyword>
<evidence type="ECO:0000256" key="2">
    <source>
        <dbReference type="ARBA" id="ARBA00006214"/>
    </source>
</evidence>
<feature type="transmembrane region" description="Helical" evidence="10">
    <location>
        <begin position="123"/>
        <end position="140"/>
    </location>
</feature>
<keyword evidence="4" id="KW-0874">Quinone</keyword>
<reference evidence="13 14" key="1">
    <citation type="submission" date="2018-11" db="EMBL/GenBank/DDBJ databases">
        <title>Proposal to divide the Flavobacteriaceae and reorganize its genera based on Amino Acid Identity values calculated from whole genome sequences.</title>
        <authorList>
            <person name="Nicholson A.C."/>
            <person name="Gulvik C.A."/>
            <person name="Whitney A.M."/>
            <person name="Humrighouse B.W."/>
            <person name="Bell M."/>
            <person name="Holmes B."/>
            <person name="Steigerwalt A.G."/>
            <person name="Villarma A."/>
            <person name="Sheth M."/>
            <person name="Batra D."/>
            <person name="Pryor J."/>
            <person name="Bernardet J.-F."/>
            <person name="Hugo C."/>
            <person name="Kampfer P."/>
            <person name="Newman J."/>
            <person name="McQuiston J.R."/>
        </authorList>
    </citation>
    <scope>NUCLEOTIDE SEQUENCE [LARGE SCALE GENOMIC DNA]</scope>
    <source>
        <strain evidence="13 14">H5559</strain>
    </source>
</reference>
<gene>
    <name evidence="13" type="ORF">EG352_19640</name>
</gene>
<dbReference type="RefSeq" id="WP_061084206.1">
    <property type="nucleotide sequence ID" value="NZ_CP033930.1"/>
</dbReference>
<proteinExistence type="inferred from homology"/>
<dbReference type="AlphaFoldDB" id="A0AAD0YYR3"/>
<dbReference type="InterPro" id="IPR036249">
    <property type="entry name" value="Thioredoxin-like_sf"/>
</dbReference>
<feature type="transmembrane region" description="Helical" evidence="10">
    <location>
        <begin position="208"/>
        <end position="229"/>
    </location>
</feature>
<keyword evidence="6" id="KW-0560">Oxidoreductase</keyword>
<evidence type="ECO:0000256" key="5">
    <source>
        <dbReference type="ARBA" id="ARBA00022989"/>
    </source>
</evidence>
<evidence type="ECO:0000313" key="13">
    <source>
        <dbReference type="EMBL" id="AZB19820.1"/>
    </source>
</evidence>
<dbReference type="InterPro" id="IPR038354">
    <property type="entry name" value="VKOR_sf"/>
</dbReference>
<dbReference type="SUPFAM" id="SSF52833">
    <property type="entry name" value="Thioredoxin-like"/>
    <property type="match status" value="1"/>
</dbReference>
<evidence type="ECO:0000313" key="14">
    <source>
        <dbReference type="Proteomes" id="UP000269015"/>
    </source>
</evidence>
<dbReference type="GO" id="GO:0016491">
    <property type="term" value="F:oxidoreductase activity"/>
    <property type="evidence" value="ECO:0007669"/>
    <property type="project" value="UniProtKB-KW"/>
</dbReference>
<feature type="transmembrane region" description="Helical" evidence="10">
    <location>
        <begin position="267"/>
        <end position="288"/>
    </location>
</feature>
<keyword evidence="8" id="KW-1015">Disulfide bond</keyword>
<dbReference type="Gene3D" id="1.20.1440.130">
    <property type="entry name" value="VKOR domain"/>
    <property type="match status" value="1"/>
</dbReference>
<accession>A0AAD0YYR3</accession>
<evidence type="ECO:0000259" key="12">
    <source>
        <dbReference type="Pfam" id="PF13462"/>
    </source>
</evidence>
<keyword evidence="7 10" id="KW-0472">Membrane</keyword>
<feature type="domain" description="Thioredoxin-like fold" evidence="12">
    <location>
        <begin position="359"/>
        <end position="504"/>
    </location>
</feature>
<dbReference type="GO" id="GO:0016020">
    <property type="term" value="C:membrane"/>
    <property type="evidence" value="ECO:0007669"/>
    <property type="project" value="UniProtKB-SubCell"/>
</dbReference>
<dbReference type="CDD" id="cd02972">
    <property type="entry name" value="DsbA_family"/>
    <property type="match status" value="1"/>
</dbReference>
<dbReference type="EMBL" id="CP033930">
    <property type="protein sequence ID" value="AZB19820.1"/>
    <property type="molecule type" value="Genomic_DNA"/>
</dbReference>
<evidence type="ECO:0000256" key="3">
    <source>
        <dbReference type="ARBA" id="ARBA00022692"/>
    </source>
</evidence>
<evidence type="ECO:0000256" key="6">
    <source>
        <dbReference type="ARBA" id="ARBA00023002"/>
    </source>
</evidence>
<evidence type="ECO:0008006" key="15">
    <source>
        <dbReference type="Google" id="ProtNLM"/>
    </source>
</evidence>
<evidence type="ECO:0000259" key="11">
    <source>
        <dbReference type="Pfam" id="PF07884"/>
    </source>
</evidence>
<name>A0AAD0YYR3_CHRID</name>
<dbReference type="InterPro" id="IPR012932">
    <property type="entry name" value="VKOR"/>
</dbReference>
<evidence type="ECO:0000256" key="1">
    <source>
        <dbReference type="ARBA" id="ARBA00004141"/>
    </source>
</evidence>
<comment type="similarity">
    <text evidence="2">Belongs to the VKOR family.</text>
</comment>
<dbReference type="GO" id="GO:0048038">
    <property type="term" value="F:quinone binding"/>
    <property type="evidence" value="ECO:0007669"/>
    <property type="project" value="UniProtKB-KW"/>
</dbReference>
<feature type="domain" description="Vitamin K epoxide reductase" evidence="11">
    <location>
        <begin position="151"/>
        <end position="280"/>
    </location>
</feature>
<dbReference type="Proteomes" id="UP000269015">
    <property type="component" value="Chromosome"/>
</dbReference>
<comment type="subcellular location">
    <subcellularLocation>
        <location evidence="1">Membrane</location>
        <topology evidence="1">Multi-pass membrane protein</topology>
    </subcellularLocation>
</comment>
<dbReference type="Gene3D" id="3.40.30.10">
    <property type="entry name" value="Glutaredoxin"/>
    <property type="match status" value="1"/>
</dbReference>
<feature type="transmembrane region" description="Helical" evidence="10">
    <location>
        <begin position="146"/>
        <end position="163"/>
    </location>
</feature>
<evidence type="ECO:0000256" key="8">
    <source>
        <dbReference type="ARBA" id="ARBA00023157"/>
    </source>
</evidence>
<evidence type="ECO:0000256" key="10">
    <source>
        <dbReference type="SAM" id="Phobius"/>
    </source>
</evidence>
<dbReference type="Pfam" id="PF07884">
    <property type="entry name" value="VKOR"/>
    <property type="match status" value="1"/>
</dbReference>
<organism evidence="13 14">
    <name type="scientific">Chryseobacterium indologenes</name>
    <name type="common">Flavobacterium indologenes</name>
    <dbReference type="NCBI Taxonomy" id="253"/>
    <lineage>
        <taxon>Bacteria</taxon>
        <taxon>Pseudomonadati</taxon>
        <taxon>Bacteroidota</taxon>
        <taxon>Flavobacteriia</taxon>
        <taxon>Flavobacteriales</taxon>
        <taxon>Weeksellaceae</taxon>
        <taxon>Chryseobacterium group</taxon>
        <taxon>Chryseobacterium</taxon>
    </lineage>
</organism>
<evidence type="ECO:0000256" key="9">
    <source>
        <dbReference type="ARBA" id="ARBA00023284"/>
    </source>
</evidence>